<dbReference type="Gene3D" id="3.40.1360.10">
    <property type="match status" value="1"/>
</dbReference>
<feature type="compositionally biased region" description="Basic and acidic residues" evidence="4">
    <location>
        <begin position="139"/>
        <end position="149"/>
    </location>
</feature>
<sequence length="817" mass="88730">MTVQGQPLDFNGTPPGGRAGAATRMSVAQLADMLKDRIADLARELLGEPNRELSSAQTLRFGTKGSVAVEIDGANKGRWYDHEHGAGGAGLELIGDRLGLDDKAAWNWARSWLGEPDAGPSWTATPPAAPLRSASGSGRPKEPTPEERAEKVAEIVRRTETLVSTPVLAYLRHRGITATPPDCLRYRQYAYRQFSAMVALATDEAGEVLALQQVYLTAEGRKAPVKVVKRTNKAVDGWAAKAAVRLPGREPLILCEGVETALSVWQATGQETWACLGISNIGRAPVPENATVIIARDGDLPGSKAEGQMTRAASQLAHRGMTVLIATPPEEQDFNDVLVREGEAAVRDRIEAAERFSADEVDTERKRLFIGSDVEMSKRVREDLTERLGRIVHAEGEFWRYGGTHWEAIPDHELRLPVHAYDGAGFLTPAGEPSNVKLTKTRVDSVLHECAALCAEPEYFEKPPAGINCASGFIRFDAEGVPHLEPHHREHRCRHTLPGHWQPGASGTPPAGSLLARLLAGSFKGDPDAEAKCALLAEVCGAAALGYATRLMQPRAVVLHGKTAENGKSQVLELARGLLPESAICSVPASKMGDERHVIGLVGKLLNASDELSAEAIASDTFKAVVTGDPIEGRDVYKSRVEFRSVAQNLFAANQLPSFKGGVDRGVQRRLLLITFTRTIPLEERVEDIGKRIAAEEPDLLLAWAVEGASRLIRQRNYAIPQSCHEELLEWVLSEDPIAAWVDACVKVVPIVNGGPTIATRDAHLRFQNWALAEGYKPEKLPAINGFVQRVQARVAGIQHKRTSSGRFFVGLTVTQW</sequence>
<name>A0A1I3HXN6_9RHOB</name>
<dbReference type="OrthoDB" id="9811157at2"/>
<dbReference type="SUPFAM" id="SSF56731">
    <property type="entry name" value="DNA primase core"/>
    <property type="match status" value="1"/>
</dbReference>
<evidence type="ECO:0000313" key="6">
    <source>
        <dbReference type="EMBL" id="SFI40337.1"/>
    </source>
</evidence>
<dbReference type="EMBL" id="FOQH01000006">
    <property type="protein sequence ID" value="SFI40337.1"/>
    <property type="molecule type" value="Genomic_DNA"/>
</dbReference>
<dbReference type="InterPro" id="IPR055570">
    <property type="entry name" value="DUF7146"/>
</dbReference>
<feature type="region of interest" description="Disordered" evidence="4">
    <location>
        <begin position="117"/>
        <end position="149"/>
    </location>
</feature>
<keyword evidence="2" id="KW-0378">Hydrolase</keyword>
<dbReference type="Proteomes" id="UP000199377">
    <property type="component" value="Unassembled WGS sequence"/>
</dbReference>
<reference evidence="6 7" key="1">
    <citation type="submission" date="2016-10" db="EMBL/GenBank/DDBJ databases">
        <authorList>
            <person name="de Groot N.N."/>
        </authorList>
    </citation>
    <scope>NUCLEOTIDE SEQUENCE [LARGE SCALE GENOMIC DNA]</scope>
    <source>
        <strain evidence="6 7">CGMCC 1.11030</strain>
    </source>
</reference>
<dbReference type="AlphaFoldDB" id="A0A1I3HXN6"/>
<keyword evidence="3" id="KW-0067">ATP-binding</keyword>
<dbReference type="CDD" id="cd01029">
    <property type="entry name" value="TOPRIM_primases"/>
    <property type="match status" value="1"/>
</dbReference>
<dbReference type="InterPro" id="IPR006171">
    <property type="entry name" value="TOPRIM_dom"/>
</dbReference>
<evidence type="ECO:0000256" key="3">
    <source>
        <dbReference type="ARBA" id="ARBA00022840"/>
    </source>
</evidence>
<dbReference type="RefSeq" id="WP_092860604.1">
    <property type="nucleotide sequence ID" value="NZ_FOQH01000006.1"/>
</dbReference>
<feature type="domain" description="SF3 helicase" evidence="5">
    <location>
        <begin position="531"/>
        <end position="689"/>
    </location>
</feature>
<dbReference type="Pfam" id="PF19263">
    <property type="entry name" value="DUF5906"/>
    <property type="match status" value="1"/>
</dbReference>
<evidence type="ECO:0000313" key="7">
    <source>
        <dbReference type="Proteomes" id="UP000199377"/>
    </source>
</evidence>
<dbReference type="PANTHER" id="PTHR35372">
    <property type="entry name" value="ATP BINDING PROTEIN-RELATED"/>
    <property type="match status" value="1"/>
</dbReference>
<proteinExistence type="predicted"/>
<dbReference type="Gene3D" id="3.40.50.300">
    <property type="entry name" value="P-loop containing nucleotide triphosphate hydrolases"/>
    <property type="match status" value="1"/>
</dbReference>
<dbReference type="GO" id="GO:0016787">
    <property type="term" value="F:hydrolase activity"/>
    <property type="evidence" value="ECO:0007669"/>
    <property type="project" value="UniProtKB-KW"/>
</dbReference>
<evidence type="ECO:0000256" key="1">
    <source>
        <dbReference type="ARBA" id="ARBA00022741"/>
    </source>
</evidence>
<feature type="region of interest" description="Disordered" evidence="4">
    <location>
        <begin position="1"/>
        <end position="21"/>
    </location>
</feature>
<dbReference type="Pfam" id="PF13362">
    <property type="entry name" value="Toprim_3"/>
    <property type="match status" value="1"/>
</dbReference>
<dbReference type="InterPro" id="IPR014015">
    <property type="entry name" value="Helicase_SF3_DNA-vir"/>
</dbReference>
<organism evidence="6 7">
    <name type="scientific">Albimonas pacifica</name>
    <dbReference type="NCBI Taxonomy" id="1114924"/>
    <lineage>
        <taxon>Bacteria</taxon>
        <taxon>Pseudomonadati</taxon>
        <taxon>Pseudomonadota</taxon>
        <taxon>Alphaproteobacteria</taxon>
        <taxon>Rhodobacterales</taxon>
        <taxon>Paracoccaceae</taxon>
        <taxon>Albimonas</taxon>
    </lineage>
</organism>
<evidence type="ECO:0000259" key="5">
    <source>
        <dbReference type="PROSITE" id="PS51206"/>
    </source>
</evidence>
<protein>
    <submittedName>
        <fullName evidence="6">Phage-or plasmid-associated DNA primase</fullName>
    </submittedName>
</protein>
<accession>A0A1I3HXN6</accession>
<dbReference type="STRING" id="1114924.SAMN05216258_106222"/>
<gene>
    <name evidence="6" type="ORF">SAMN05216258_106222</name>
</gene>
<dbReference type="InterPro" id="IPR034154">
    <property type="entry name" value="TOPRIM_DnaG/twinkle"/>
</dbReference>
<dbReference type="PANTHER" id="PTHR35372:SF2">
    <property type="entry name" value="SF3 HELICASE DOMAIN-CONTAINING PROTEIN"/>
    <property type="match status" value="1"/>
</dbReference>
<evidence type="ECO:0000256" key="4">
    <source>
        <dbReference type="SAM" id="MobiDB-lite"/>
    </source>
</evidence>
<dbReference type="GO" id="GO:0005524">
    <property type="term" value="F:ATP binding"/>
    <property type="evidence" value="ECO:0007669"/>
    <property type="project" value="UniProtKB-KW"/>
</dbReference>
<dbReference type="InterPro" id="IPR045455">
    <property type="entry name" value="NrS-1_pol-like_helicase"/>
</dbReference>
<dbReference type="PROSITE" id="PS51206">
    <property type="entry name" value="SF3_HELICASE_1"/>
    <property type="match status" value="1"/>
</dbReference>
<evidence type="ECO:0000256" key="2">
    <source>
        <dbReference type="ARBA" id="ARBA00022801"/>
    </source>
</evidence>
<dbReference type="InterPro" id="IPR051620">
    <property type="entry name" value="ORF904-like_C"/>
</dbReference>
<keyword evidence="7" id="KW-1185">Reference proteome</keyword>
<dbReference type="Pfam" id="PF23639">
    <property type="entry name" value="DUF7146"/>
    <property type="match status" value="1"/>
</dbReference>
<keyword evidence="1" id="KW-0547">Nucleotide-binding</keyword>
<dbReference type="InterPro" id="IPR027417">
    <property type="entry name" value="P-loop_NTPase"/>
</dbReference>